<protein>
    <submittedName>
        <fullName evidence="2">DUF721 domain-containing protein</fullName>
    </submittedName>
</protein>
<evidence type="ECO:0000313" key="2">
    <source>
        <dbReference type="EMBL" id="HGK27758.1"/>
    </source>
</evidence>
<reference evidence="2" key="1">
    <citation type="journal article" date="2020" name="mSystems">
        <title>Genome- and Community-Level Interaction Insights into Carbon Utilization and Element Cycling Functions of Hydrothermarchaeota in Hydrothermal Sediment.</title>
        <authorList>
            <person name="Zhou Z."/>
            <person name="Liu Y."/>
            <person name="Xu W."/>
            <person name="Pan J."/>
            <person name="Luo Z.H."/>
            <person name="Li M."/>
        </authorList>
    </citation>
    <scope>NUCLEOTIDE SEQUENCE [LARGE SCALE GENOMIC DNA]</scope>
    <source>
        <strain evidence="2">SpSt-488</strain>
    </source>
</reference>
<name>A0A7C4GFU5_UNCW3</name>
<dbReference type="AlphaFoldDB" id="A0A7C4GFU5"/>
<dbReference type="PANTHER" id="PTHR36456:SF1">
    <property type="entry name" value="UPF0232 PROTEIN SCO3875"/>
    <property type="match status" value="1"/>
</dbReference>
<sequence>MRRRGGSRRRAGSSGLRRGRSKRFQRLSDALPGVLRRLGLERALAAQRAVVVWPELVGAKVAEHSRAVAVDAGVLIVMVDGPAWSTQLHYLKPQLLKKLGQRLGPGLVKDIRFALESGRPGA</sequence>
<dbReference type="PANTHER" id="PTHR36456">
    <property type="entry name" value="UPF0232 PROTEIN SCO3875"/>
    <property type="match status" value="1"/>
</dbReference>
<organism evidence="2">
    <name type="scientific">candidate division WOR-3 bacterium</name>
    <dbReference type="NCBI Taxonomy" id="2052148"/>
    <lineage>
        <taxon>Bacteria</taxon>
        <taxon>Bacteria division WOR-3</taxon>
    </lineage>
</organism>
<dbReference type="InterPro" id="IPR007922">
    <property type="entry name" value="DciA-like"/>
</dbReference>
<dbReference type="Pfam" id="PF05258">
    <property type="entry name" value="DciA"/>
    <property type="match status" value="1"/>
</dbReference>
<proteinExistence type="predicted"/>
<evidence type="ECO:0000256" key="1">
    <source>
        <dbReference type="SAM" id="MobiDB-lite"/>
    </source>
</evidence>
<gene>
    <name evidence="2" type="ORF">ENS41_02245</name>
</gene>
<dbReference type="EMBL" id="DSUT01000042">
    <property type="protein sequence ID" value="HGK27758.1"/>
    <property type="molecule type" value="Genomic_DNA"/>
</dbReference>
<comment type="caution">
    <text evidence="2">The sequence shown here is derived from an EMBL/GenBank/DDBJ whole genome shotgun (WGS) entry which is preliminary data.</text>
</comment>
<accession>A0A7C4GFU5</accession>
<feature type="region of interest" description="Disordered" evidence="1">
    <location>
        <begin position="1"/>
        <end position="20"/>
    </location>
</feature>